<reference evidence="2" key="1">
    <citation type="submission" date="2021-01" db="UniProtKB">
        <authorList>
            <consortium name="EnsemblPlants"/>
        </authorList>
    </citation>
    <scope>IDENTIFICATION</scope>
</reference>
<evidence type="ECO:0000313" key="3">
    <source>
        <dbReference type="Proteomes" id="UP000594263"/>
    </source>
</evidence>
<evidence type="ECO:0000256" key="1">
    <source>
        <dbReference type="SAM" id="SignalP"/>
    </source>
</evidence>
<sequence length="63" mass="6882">MRWRLFLVQVLLFMQLFSVSCFAQILCAALLSAVVSTNPSESILSPEKSGVCNMPGELMSADT</sequence>
<proteinExistence type="predicted"/>
<feature type="chain" id="PRO_5029445812" evidence="1">
    <location>
        <begin position="22"/>
        <end position="63"/>
    </location>
</feature>
<organism evidence="2 3">
    <name type="scientific">Kalanchoe fedtschenkoi</name>
    <name type="common">Lavender scallops</name>
    <name type="synonym">South American air plant</name>
    <dbReference type="NCBI Taxonomy" id="63787"/>
    <lineage>
        <taxon>Eukaryota</taxon>
        <taxon>Viridiplantae</taxon>
        <taxon>Streptophyta</taxon>
        <taxon>Embryophyta</taxon>
        <taxon>Tracheophyta</taxon>
        <taxon>Spermatophyta</taxon>
        <taxon>Magnoliopsida</taxon>
        <taxon>eudicotyledons</taxon>
        <taxon>Gunneridae</taxon>
        <taxon>Pentapetalae</taxon>
        <taxon>Saxifragales</taxon>
        <taxon>Crassulaceae</taxon>
        <taxon>Kalanchoe</taxon>
    </lineage>
</organism>
<dbReference type="AlphaFoldDB" id="A0A7N0TD99"/>
<dbReference type="PROSITE" id="PS51257">
    <property type="entry name" value="PROKAR_LIPOPROTEIN"/>
    <property type="match status" value="1"/>
</dbReference>
<accession>A0A7N0TD99</accession>
<protein>
    <submittedName>
        <fullName evidence="2">Uncharacterized protein</fullName>
    </submittedName>
</protein>
<feature type="signal peptide" evidence="1">
    <location>
        <begin position="1"/>
        <end position="21"/>
    </location>
</feature>
<evidence type="ECO:0000313" key="2">
    <source>
        <dbReference type="EnsemblPlants" id="Kaladp0033s0063.1.v1.1.CDS.1"/>
    </source>
</evidence>
<dbReference type="EnsemblPlants" id="Kaladp0033s0063.1.v1.1">
    <property type="protein sequence ID" value="Kaladp0033s0063.1.v1.1.CDS.1"/>
    <property type="gene ID" value="Kaladp0033s0063.v1.1"/>
</dbReference>
<dbReference type="Gramene" id="Kaladp0033s0063.1.v1.1">
    <property type="protein sequence ID" value="Kaladp0033s0063.1.v1.1.CDS.1"/>
    <property type="gene ID" value="Kaladp0033s0063.v1.1"/>
</dbReference>
<dbReference type="Proteomes" id="UP000594263">
    <property type="component" value="Unplaced"/>
</dbReference>
<name>A0A7N0TD99_KALFE</name>
<keyword evidence="1" id="KW-0732">Signal</keyword>
<keyword evidence="3" id="KW-1185">Reference proteome</keyword>